<comment type="caution">
    <text evidence="4">The sequence shown here is derived from an EMBL/GenBank/DDBJ whole genome shotgun (WGS) entry which is preliminary data.</text>
</comment>
<gene>
    <name evidence="4" type="ORF">CE154_010395</name>
</gene>
<evidence type="ECO:0000313" key="5">
    <source>
        <dbReference type="Proteomes" id="UP000216225"/>
    </source>
</evidence>
<proteinExistence type="inferred from homology"/>
<protein>
    <recommendedName>
        <fullName evidence="2">Universal stress protein</fullName>
    </recommendedName>
</protein>
<dbReference type="InterPro" id="IPR006016">
    <property type="entry name" value="UspA"/>
</dbReference>
<accession>A0A420KB54</accession>
<dbReference type="PANTHER" id="PTHR46268">
    <property type="entry name" value="STRESS RESPONSE PROTEIN NHAX"/>
    <property type="match status" value="1"/>
</dbReference>
<dbReference type="PRINTS" id="PR01438">
    <property type="entry name" value="UNVRSLSTRESS"/>
</dbReference>
<name>A0A420KB54_9BURK</name>
<organism evidence="4 5">
    <name type="scientific">Alicycliphilus denitrificans</name>
    <dbReference type="NCBI Taxonomy" id="179636"/>
    <lineage>
        <taxon>Bacteria</taxon>
        <taxon>Pseudomonadati</taxon>
        <taxon>Pseudomonadota</taxon>
        <taxon>Betaproteobacteria</taxon>
        <taxon>Burkholderiales</taxon>
        <taxon>Comamonadaceae</taxon>
        <taxon>Alicycliphilus</taxon>
    </lineage>
</organism>
<dbReference type="InterPro" id="IPR014729">
    <property type="entry name" value="Rossmann-like_a/b/a_fold"/>
</dbReference>
<dbReference type="GO" id="GO:0005737">
    <property type="term" value="C:cytoplasm"/>
    <property type="evidence" value="ECO:0007669"/>
    <property type="project" value="UniProtKB-SubCell"/>
</dbReference>
<dbReference type="EMBL" id="NKDB02000002">
    <property type="protein sequence ID" value="RKJ96433.1"/>
    <property type="molecule type" value="Genomic_DNA"/>
</dbReference>
<dbReference type="RefSeq" id="WP_094438003.1">
    <property type="nucleotide sequence ID" value="NZ_AP024172.1"/>
</dbReference>
<dbReference type="Gene3D" id="3.40.50.620">
    <property type="entry name" value="HUPs"/>
    <property type="match status" value="1"/>
</dbReference>
<evidence type="ECO:0000256" key="1">
    <source>
        <dbReference type="ARBA" id="ARBA00008791"/>
    </source>
</evidence>
<dbReference type="InterPro" id="IPR006015">
    <property type="entry name" value="Universal_stress_UspA"/>
</dbReference>
<evidence type="ECO:0000313" key="4">
    <source>
        <dbReference type="EMBL" id="RKJ96433.1"/>
    </source>
</evidence>
<evidence type="ECO:0000259" key="3">
    <source>
        <dbReference type="Pfam" id="PF00582"/>
    </source>
</evidence>
<dbReference type="SUPFAM" id="SSF52402">
    <property type="entry name" value="Adenine nucleotide alpha hydrolases-like"/>
    <property type="match status" value="1"/>
</dbReference>
<dbReference type="AlphaFoldDB" id="A0A420KB54"/>
<dbReference type="Pfam" id="PF00582">
    <property type="entry name" value="Usp"/>
    <property type="match status" value="1"/>
</dbReference>
<dbReference type="CDD" id="cd00293">
    <property type="entry name" value="USP-like"/>
    <property type="match status" value="1"/>
</dbReference>
<comment type="subcellular location">
    <subcellularLocation>
        <location evidence="2">Cytoplasm</location>
    </subcellularLocation>
</comment>
<evidence type="ECO:0000256" key="2">
    <source>
        <dbReference type="PIRNR" id="PIRNR006276"/>
    </source>
</evidence>
<comment type="similarity">
    <text evidence="1 2">Belongs to the universal stress protein A family.</text>
</comment>
<sequence>MYKRILIATDGSPLSETAVETGLSLAGLTGASVIALKVVPRYPRSYFDGGLPVDAAEVKRIEKQWSDAAQELVNKVKLRGSNEGVSVKAVVAKSDLVAEAVIAAAKKHNCDLIVMASHGRKGLKRLLLGSETQHVLTHSHIPVLVLR</sequence>
<feature type="domain" description="UspA" evidence="3">
    <location>
        <begin position="1"/>
        <end position="147"/>
    </location>
</feature>
<dbReference type="PIRSF" id="PIRSF006276">
    <property type="entry name" value="UspA"/>
    <property type="match status" value="1"/>
</dbReference>
<reference evidence="4 5" key="1">
    <citation type="submission" date="2018-09" db="EMBL/GenBank/DDBJ databases">
        <title>Genome comparison of Alicycliphilus sp. BQ1, a polyurethanolytic bacterium, with its closest phylogenetic relatives Alicycliphilus denitrificans BC and K601, unable to attack polyurethane.</title>
        <authorList>
            <person name="Loza-Tavera H."/>
            <person name="Lozano L."/>
            <person name="Cevallos M."/>
            <person name="Maya-Lucas O."/>
            <person name="Garcia-Mena J."/>
            <person name="Hernandez J."/>
        </authorList>
    </citation>
    <scope>NUCLEOTIDE SEQUENCE [LARGE SCALE GENOMIC DNA]</scope>
    <source>
        <strain evidence="4 5">BQ1</strain>
    </source>
</reference>
<dbReference type="PANTHER" id="PTHR46268:SF15">
    <property type="entry name" value="UNIVERSAL STRESS PROTEIN HP_0031"/>
    <property type="match status" value="1"/>
</dbReference>
<dbReference type="Proteomes" id="UP000216225">
    <property type="component" value="Unassembled WGS sequence"/>
</dbReference>
<keyword evidence="2" id="KW-0963">Cytoplasm</keyword>